<feature type="domain" description="Membrane transport protein MMPL" evidence="7">
    <location>
        <begin position="644"/>
        <end position="816"/>
    </location>
</feature>
<keyword evidence="3 6" id="KW-0812">Transmembrane</keyword>
<dbReference type="GO" id="GO:0005886">
    <property type="term" value="C:plasma membrane"/>
    <property type="evidence" value="ECO:0007669"/>
    <property type="project" value="UniProtKB-SubCell"/>
</dbReference>
<evidence type="ECO:0000256" key="5">
    <source>
        <dbReference type="ARBA" id="ARBA00023136"/>
    </source>
</evidence>
<gene>
    <name evidence="8" type="ORF">CA85_31910</name>
</gene>
<dbReference type="PANTHER" id="PTHR33406">
    <property type="entry name" value="MEMBRANE PROTEIN MJ1562-RELATED"/>
    <property type="match status" value="1"/>
</dbReference>
<keyword evidence="5 6" id="KW-0472">Membrane</keyword>
<evidence type="ECO:0000256" key="1">
    <source>
        <dbReference type="ARBA" id="ARBA00004651"/>
    </source>
</evidence>
<dbReference type="Proteomes" id="UP000318053">
    <property type="component" value="Unassembled WGS sequence"/>
</dbReference>
<feature type="transmembrane region" description="Helical" evidence="6">
    <location>
        <begin position="714"/>
        <end position="735"/>
    </location>
</feature>
<feature type="transmembrane region" description="Helical" evidence="6">
    <location>
        <begin position="688"/>
        <end position="708"/>
    </location>
</feature>
<dbReference type="AlphaFoldDB" id="A0A5C5XRL5"/>
<evidence type="ECO:0000256" key="6">
    <source>
        <dbReference type="SAM" id="Phobius"/>
    </source>
</evidence>
<feature type="transmembrane region" description="Helical" evidence="6">
    <location>
        <begin position="365"/>
        <end position="387"/>
    </location>
</feature>
<keyword evidence="4 6" id="KW-1133">Transmembrane helix</keyword>
<feature type="transmembrane region" description="Helical" evidence="6">
    <location>
        <begin position="432"/>
        <end position="450"/>
    </location>
</feature>
<protein>
    <submittedName>
        <fullName evidence="8">MMPL family protein</fullName>
    </submittedName>
</protein>
<comment type="caution">
    <text evidence="8">The sequence shown here is derived from an EMBL/GenBank/DDBJ whole genome shotgun (WGS) entry which is preliminary data.</text>
</comment>
<comment type="subcellular location">
    <subcellularLocation>
        <location evidence="1">Cell membrane</location>
        <topology evidence="1">Multi-pass membrane protein</topology>
    </subcellularLocation>
</comment>
<feature type="transmembrane region" description="Helical" evidence="6">
    <location>
        <begin position="294"/>
        <end position="317"/>
    </location>
</feature>
<evidence type="ECO:0000313" key="9">
    <source>
        <dbReference type="Proteomes" id="UP000318053"/>
    </source>
</evidence>
<accession>A0A5C5XRL5</accession>
<proteinExistence type="predicted"/>
<evidence type="ECO:0000256" key="4">
    <source>
        <dbReference type="ARBA" id="ARBA00022989"/>
    </source>
</evidence>
<dbReference type="InterPro" id="IPR004869">
    <property type="entry name" value="MMPL_dom"/>
</dbReference>
<evidence type="ECO:0000256" key="3">
    <source>
        <dbReference type="ARBA" id="ARBA00022692"/>
    </source>
</evidence>
<feature type="transmembrane region" description="Helical" evidence="6">
    <location>
        <begin position="267"/>
        <end position="288"/>
    </location>
</feature>
<dbReference type="EMBL" id="SJPK01000007">
    <property type="protein sequence ID" value="TWT65279.1"/>
    <property type="molecule type" value="Genomic_DNA"/>
</dbReference>
<dbReference type="RefSeq" id="WP_146392120.1">
    <property type="nucleotide sequence ID" value="NZ_SJPK01000007.1"/>
</dbReference>
<keyword evidence="2" id="KW-1003">Cell membrane</keyword>
<organism evidence="8 9">
    <name type="scientific">Allorhodopirellula solitaria</name>
    <dbReference type="NCBI Taxonomy" id="2527987"/>
    <lineage>
        <taxon>Bacteria</taxon>
        <taxon>Pseudomonadati</taxon>
        <taxon>Planctomycetota</taxon>
        <taxon>Planctomycetia</taxon>
        <taxon>Pirellulales</taxon>
        <taxon>Pirellulaceae</taxon>
        <taxon>Allorhodopirellula</taxon>
    </lineage>
</organism>
<evidence type="ECO:0000256" key="2">
    <source>
        <dbReference type="ARBA" id="ARBA00022475"/>
    </source>
</evidence>
<keyword evidence="9" id="KW-1185">Reference proteome</keyword>
<feature type="transmembrane region" description="Helical" evidence="6">
    <location>
        <begin position="329"/>
        <end position="353"/>
    </location>
</feature>
<dbReference type="Gene3D" id="1.20.1640.10">
    <property type="entry name" value="Multidrug efflux transporter AcrB transmembrane domain"/>
    <property type="match status" value="2"/>
</dbReference>
<feature type="transmembrane region" description="Helical" evidence="6">
    <location>
        <begin position="790"/>
        <end position="814"/>
    </location>
</feature>
<evidence type="ECO:0000259" key="7">
    <source>
        <dbReference type="Pfam" id="PF03176"/>
    </source>
</evidence>
<dbReference type="Pfam" id="PF03176">
    <property type="entry name" value="MMPL"/>
    <property type="match status" value="2"/>
</dbReference>
<dbReference type="OrthoDB" id="5429313at2"/>
<feature type="transmembrane region" description="Helical" evidence="6">
    <location>
        <begin position="39"/>
        <end position="57"/>
    </location>
</feature>
<dbReference type="PANTHER" id="PTHR33406:SF12">
    <property type="entry name" value="BLR2997 PROTEIN"/>
    <property type="match status" value="1"/>
</dbReference>
<sequence length="824" mass="87900">MSHLNNQRPLKSQVVAGSPTRPALLARSADRLAAVLVRWRVWLLVIGCLGFIPLAYLQSGLTMNRSLAAMFASDDPALLDYQRMQSRFGGNLVVMWVYDDEELMTAEGLARSRLWTERVESIDGVEGVLSVAKLVDAFRFLRPSLSSSLSLSESTGEPLFRTGDAVAAQFRDLFAGYTHSADEKTAAIVVMLKGTTAAQPDRVSQSIAQLRSLAAEMPASSASSLIGEPVLLEDAFDLILADGRRLAIGTIGLLCLVILVTLRDLRVVILAAICIVWSTVATRAWMVVAGVELSLVSTILLALVSVIVVAAIMHLAVRCRVPGASCAAAIAMLAIPIACTCFTDAAGFAALMISQVRPVAEFGAMTAAAAVCVLVSLALFSPAMMSLSDRWGLSRKRARESRAPGNEVDTAEASQTHLPLRTLATVSVRQRLPLSIAAIVLLAGSTYYVMGLDTNSSFLENFRADSPIVRDYERVENRFGGAGVWDVSLPAPAVITPEYLDEVRSLEDQLRNIQIESVDSGSNDRGDVRLRKVLSLADADAVAAQVTMLSFVSPGVRLTGMRAAIPAFTEALLTFSETSQPTQPRRLRIMLRSDESLSGEEKSALMDEVNQTVQAAVAQFTHPGATADQHERANSSEWDEGGVVTGYSVLMSRMVSSLVRDQWTTLAVALAAVGLLLLVVTADWRLTIVSLIVNALPILVVLSCMGWFGGQLDLGSAMIGAVSIGLSIDGSIHFLSGYQRRRSVGQPSEVAAVEAAADLGAPILLANIALVVGFAVLITSPFVPTATFGLLVAATLTISAFANLTLLPAMVVFASSPRFVLSQR</sequence>
<dbReference type="SUPFAM" id="SSF82866">
    <property type="entry name" value="Multidrug efflux transporter AcrB transmembrane domain"/>
    <property type="match status" value="2"/>
</dbReference>
<dbReference type="InterPro" id="IPR050545">
    <property type="entry name" value="Mycobact_MmpL"/>
</dbReference>
<feature type="transmembrane region" description="Helical" evidence="6">
    <location>
        <begin position="756"/>
        <end position="778"/>
    </location>
</feature>
<feature type="domain" description="Membrane transport protein MMPL" evidence="7">
    <location>
        <begin position="171"/>
        <end position="399"/>
    </location>
</feature>
<name>A0A5C5XRL5_9BACT</name>
<evidence type="ECO:0000313" key="8">
    <source>
        <dbReference type="EMBL" id="TWT65279.1"/>
    </source>
</evidence>
<feature type="transmembrane region" description="Helical" evidence="6">
    <location>
        <begin position="663"/>
        <end position="681"/>
    </location>
</feature>
<reference evidence="8 9" key="1">
    <citation type="submission" date="2019-02" db="EMBL/GenBank/DDBJ databases">
        <title>Deep-cultivation of Planctomycetes and their phenomic and genomic characterization uncovers novel biology.</title>
        <authorList>
            <person name="Wiegand S."/>
            <person name="Jogler M."/>
            <person name="Boedeker C."/>
            <person name="Pinto D."/>
            <person name="Vollmers J."/>
            <person name="Rivas-Marin E."/>
            <person name="Kohn T."/>
            <person name="Peeters S.H."/>
            <person name="Heuer A."/>
            <person name="Rast P."/>
            <person name="Oberbeckmann S."/>
            <person name="Bunk B."/>
            <person name="Jeske O."/>
            <person name="Meyerdierks A."/>
            <person name="Storesund J.E."/>
            <person name="Kallscheuer N."/>
            <person name="Luecker S."/>
            <person name="Lage O.M."/>
            <person name="Pohl T."/>
            <person name="Merkel B.J."/>
            <person name="Hornburger P."/>
            <person name="Mueller R.-W."/>
            <person name="Bruemmer F."/>
            <person name="Labrenz M."/>
            <person name="Spormann A.M."/>
            <person name="Op Den Camp H."/>
            <person name="Overmann J."/>
            <person name="Amann R."/>
            <person name="Jetten M.S.M."/>
            <person name="Mascher T."/>
            <person name="Medema M.H."/>
            <person name="Devos D.P."/>
            <person name="Kaster A.-K."/>
            <person name="Ovreas L."/>
            <person name="Rohde M."/>
            <person name="Galperin M.Y."/>
            <person name="Jogler C."/>
        </authorList>
    </citation>
    <scope>NUCLEOTIDE SEQUENCE [LARGE SCALE GENOMIC DNA]</scope>
    <source>
        <strain evidence="8 9">CA85</strain>
    </source>
</reference>